<dbReference type="Gene3D" id="3.40.30.10">
    <property type="entry name" value="Glutaredoxin"/>
    <property type="match status" value="2"/>
</dbReference>
<keyword evidence="4 6" id="KW-0472">Membrane</keyword>
<dbReference type="PANTHER" id="PTHR46426">
    <property type="entry name" value="PROTEIN DISULFIDE-ISOMERASE TMX3"/>
    <property type="match status" value="1"/>
</dbReference>
<dbReference type="Pfam" id="PF00085">
    <property type="entry name" value="Thioredoxin"/>
    <property type="match status" value="1"/>
</dbReference>
<dbReference type="PRINTS" id="PR00421">
    <property type="entry name" value="THIOREDOXIN"/>
</dbReference>
<evidence type="ECO:0000256" key="3">
    <source>
        <dbReference type="ARBA" id="ARBA00022989"/>
    </source>
</evidence>
<name>A0A6G0Y6W9_APHCR</name>
<accession>A0A6G0Y6W9</accession>
<dbReference type="Pfam" id="PF13848">
    <property type="entry name" value="Thioredoxin_6"/>
    <property type="match status" value="1"/>
</dbReference>
<sequence length="435" mass="51006">MIMLFNHSILLFKLLNIYNYCIVLVSTILLKDVHSSRVLELSDGFIEMKNDGHWFILFYAPWCGHCKRLEPIWRHVAQALHHSDIRVGKIDCTRYKRVVSEFGLTGYPTIMFFRDREGEFKFNSERSTEEMVHFAKRLARPPVQEVTDSKDIEMLKQTYKNFFMYIGKSVGHTWDLYYDLAKQYQAHSYFYITPEITGKQHFVFGETPAIVVYKEEQHYSFNAEEWDMDFNTSLTQWINTERFDTFVKVTRSNIHHMLETNKYLVLALVEENKIEKLPPHHSEFLQMVESVIVKNRERFHRDFQFGWIGSPDFANSIISSDVTLPSLIIYNSSTRHHHFPEEKPHELSPESITLFLEAVRNQSVKAYGGSGVFIQMYRMYYETKKSLVNIWVSNPAVASVLFGLPLGFLLLICYSTCCTDIMDASDDDDDGMFKK</sequence>
<proteinExistence type="predicted"/>
<evidence type="ECO:0000256" key="1">
    <source>
        <dbReference type="ARBA" id="ARBA00004389"/>
    </source>
</evidence>
<keyword evidence="3 6" id="KW-1133">Transmembrane helix</keyword>
<keyword evidence="2 6" id="KW-0812">Transmembrane</keyword>
<evidence type="ECO:0000256" key="6">
    <source>
        <dbReference type="SAM" id="Phobius"/>
    </source>
</evidence>
<evidence type="ECO:0000256" key="4">
    <source>
        <dbReference type="ARBA" id="ARBA00023136"/>
    </source>
</evidence>
<organism evidence="8 9">
    <name type="scientific">Aphis craccivora</name>
    <name type="common">Cowpea aphid</name>
    <dbReference type="NCBI Taxonomy" id="307492"/>
    <lineage>
        <taxon>Eukaryota</taxon>
        <taxon>Metazoa</taxon>
        <taxon>Ecdysozoa</taxon>
        <taxon>Arthropoda</taxon>
        <taxon>Hexapoda</taxon>
        <taxon>Insecta</taxon>
        <taxon>Pterygota</taxon>
        <taxon>Neoptera</taxon>
        <taxon>Paraneoptera</taxon>
        <taxon>Hemiptera</taxon>
        <taxon>Sternorrhyncha</taxon>
        <taxon>Aphidomorpha</taxon>
        <taxon>Aphidoidea</taxon>
        <taxon>Aphididae</taxon>
        <taxon>Aphidini</taxon>
        <taxon>Aphis</taxon>
        <taxon>Aphis</taxon>
    </lineage>
</organism>
<evidence type="ECO:0000313" key="9">
    <source>
        <dbReference type="Proteomes" id="UP000478052"/>
    </source>
</evidence>
<dbReference type="OrthoDB" id="74910at2759"/>
<dbReference type="InterPro" id="IPR013766">
    <property type="entry name" value="Thioredoxin_domain"/>
</dbReference>
<keyword evidence="9" id="KW-1185">Reference proteome</keyword>
<dbReference type="Proteomes" id="UP000478052">
    <property type="component" value="Unassembled WGS sequence"/>
</dbReference>
<dbReference type="InterPro" id="IPR052250">
    <property type="entry name" value="PDI_TMX3"/>
</dbReference>
<reference evidence="8 9" key="1">
    <citation type="submission" date="2019-08" db="EMBL/GenBank/DDBJ databases">
        <title>Whole genome of Aphis craccivora.</title>
        <authorList>
            <person name="Voronova N.V."/>
            <person name="Shulinski R.S."/>
            <person name="Bandarenka Y.V."/>
            <person name="Zhorov D.G."/>
            <person name="Warner D."/>
        </authorList>
    </citation>
    <scope>NUCLEOTIDE SEQUENCE [LARGE SCALE GENOMIC DNA]</scope>
    <source>
        <strain evidence="8">180601</strain>
        <tissue evidence="8">Whole Body</tissue>
    </source>
</reference>
<dbReference type="PROSITE" id="PS51352">
    <property type="entry name" value="THIOREDOXIN_2"/>
    <property type="match status" value="1"/>
</dbReference>
<comment type="caution">
    <text evidence="8">The sequence shown here is derived from an EMBL/GenBank/DDBJ whole genome shotgun (WGS) entry which is preliminary data.</text>
</comment>
<evidence type="ECO:0000256" key="2">
    <source>
        <dbReference type="ARBA" id="ARBA00022692"/>
    </source>
</evidence>
<keyword evidence="8" id="KW-0413">Isomerase</keyword>
<gene>
    <name evidence="8" type="ORF">FWK35_00026697</name>
</gene>
<dbReference type="InterPro" id="IPR017937">
    <property type="entry name" value="Thioredoxin_CS"/>
</dbReference>
<protein>
    <submittedName>
        <fullName evidence="8">Protein disulfide-isomerase TMX3</fullName>
    </submittedName>
</protein>
<comment type="function">
    <text evidence="5">Probable disulfide isomerase, which participates in the folding of proteins containing disulfide bonds. May act as a dithiol oxidase. Acts as a regulator of endoplasmic reticulum-mitochondria contact sites via its ability to regulate redox signals.</text>
</comment>
<evidence type="ECO:0000259" key="7">
    <source>
        <dbReference type="PROSITE" id="PS51352"/>
    </source>
</evidence>
<comment type="subcellular location">
    <subcellularLocation>
        <location evidence="1">Endoplasmic reticulum membrane</location>
        <topology evidence="1">Single-pass membrane protein</topology>
    </subcellularLocation>
</comment>
<dbReference type="GO" id="GO:0005789">
    <property type="term" value="C:endoplasmic reticulum membrane"/>
    <property type="evidence" value="ECO:0007669"/>
    <property type="project" value="UniProtKB-SubCell"/>
</dbReference>
<feature type="domain" description="Thioredoxin" evidence="7">
    <location>
        <begin position="28"/>
        <end position="140"/>
    </location>
</feature>
<dbReference type="AlphaFoldDB" id="A0A6G0Y6W9"/>
<feature type="transmembrane region" description="Helical" evidence="6">
    <location>
        <begin position="388"/>
        <end position="412"/>
    </location>
</feature>
<dbReference type="PROSITE" id="PS00194">
    <property type="entry name" value="THIOREDOXIN_1"/>
    <property type="match status" value="1"/>
</dbReference>
<dbReference type="GO" id="GO:0016853">
    <property type="term" value="F:isomerase activity"/>
    <property type="evidence" value="ECO:0007669"/>
    <property type="project" value="UniProtKB-KW"/>
</dbReference>
<evidence type="ECO:0000256" key="5">
    <source>
        <dbReference type="ARBA" id="ARBA00045246"/>
    </source>
</evidence>
<dbReference type="SUPFAM" id="SSF52833">
    <property type="entry name" value="Thioredoxin-like"/>
    <property type="match status" value="1"/>
</dbReference>
<dbReference type="InterPro" id="IPR036249">
    <property type="entry name" value="Thioredoxin-like_sf"/>
</dbReference>
<evidence type="ECO:0000313" key="8">
    <source>
        <dbReference type="EMBL" id="KAF0750377.1"/>
    </source>
</evidence>
<dbReference type="EMBL" id="VUJU01005742">
    <property type="protein sequence ID" value="KAF0750377.1"/>
    <property type="molecule type" value="Genomic_DNA"/>
</dbReference>
<dbReference type="PANTHER" id="PTHR46426:SF1">
    <property type="entry name" value="PROTEIN DISULFIDE-ISOMERASE TMX3"/>
    <property type="match status" value="1"/>
</dbReference>